<dbReference type="eggNOG" id="ENOG502Z7MQ">
    <property type="taxonomic scope" value="Bacteria"/>
</dbReference>
<dbReference type="HOGENOM" id="CLU_080414_0_0_10"/>
<organism evidence="2 3">
    <name type="scientific">Galbibacter orientalis DSM 19592</name>
    <dbReference type="NCBI Taxonomy" id="926559"/>
    <lineage>
        <taxon>Bacteria</taxon>
        <taxon>Pseudomonadati</taxon>
        <taxon>Bacteroidota</taxon>
        <taxon>Flavobacteriia</taxon>
        <taxon>Flavobacteriales</taxon>
        <taxon>Flavobacteriaceae</taxon>
        <taxon>Galbibacter</taxon>
    </lineage>
</organism>
<evidence type="ECO:0008006" key="4">
    <source>
        <dbReference type="Google" id="ProtNLM"/>
    </source>
</evidence>
<gene>
    <name evidence="2" type="ORF">JoomaDRAFT_3195</name>
</gene>
<evidence type="ECO:0000256" key="1">
    <source>
        <dbReference type="SAM" id="SignalP"/>
    </source>
</evidence>
<evidence type="ECO:0000313" key="2">
    <source>
        <dbReference type="EMBL" id="EIJ40142.1"/>
    </source>
</evidence>
<dbReference type="STRING" id="926559.JoomaDRAFT_3195"/>
<sequence length="296" mass="34012">MIKKLFLLVILCSLQVAVAQELSCTVIVNSDQVNQTNKQIFKTLEKSLNDYVNQTKWTNRTFSVKERIECSMMITINKYENSAFSGTIQVQSNRPVFNSTYQSPVFNYQDKRFTFNYVEFAPLYFNPNVFESNLTSVITYYVYIILGIDADTFVKEGGTPYFKQAQNIVNLSQGSGYAGWQQTDGNRTRWELVDNLLSNTFKEYRLALYNYHRLGLDNLVDNASLAKQSIAGSMKLFDKLNNVRPNSFVLQAFFDAKSEEIANVFSDGPKVDIVKLKETLNEIAPLYSDTWSRIKY</sequence>
<feature type="chain" id="PRO_5003668626" description="DUF4835 domain-containing protein" evidence="1">
    <location>
        <begin position="20"/>
        <end position="296"/>
    </location>
</feature>
<proteinExistence type="predicted"/>
<reference evidence="2 3" key="1">
    <citation type="submission" date="2012-02" db="EMBL/GenBank/DDBJ databases">
        <title>Improved High-Quality Draft genome of Joostella marina DSM 19592.</title>
        <authorList>
            <consortium name="US DOE Joint Genome Institute (JGI-PGF)"/>
            <person name="Lucas S."/>
            <person name="Copeland A."/>
            <person name="Lapidus A."/>
            <person name="Bruce D."/>
            <person name="Goodwin L."/>
            <person name="Pitluck S."/>
            <person name="Peters L."/>
            <person name="Chertkov O."/>
            <person name="Ovchinnikova G."/>
            <person name="Kyrpides N."/>
            <person name="Mavromatis K."/>
            <person name="Detter J.C."/>
            <person name="Han C."/>
            <person name="Land M."/>
            <person name="Hauser L."/>
            <person name="Markowitz V."/>
            <person name="Cheng J.-F."/>
            <person name="Hugenholtz P."/>
            <person name="Woyke T."/>
            <person name="Wu D."/>
            <person name="Tindall B."/>
            <person name="Brambilla E."/>
            <person name="Klenk H.-P."/>
            <person name="Eisen J.A."/>
        </authorList>
    </citation>
    <scope>NUCLEOTIDE SEQUENCE [LARGE SCALE GENOMIC DNA]</scope>
    <source>
        <strain evidence="2 3">DSM 19592</strain>
    </source>
</reference>
<evidence type="ECO:0000313" key="3">
    <source>
        <dbReference type="Proteomes" id="UP000004690"/>
    </source>
</evidence>
<dbReference type="RefSeq" id="WP_008614139.1">
    <property type="nucleotide sequence ID" value="NZ_JH651379.1"/>
</dbReference>
<protein>
    <recommendedName>
        <fullName evidence="4">DUF4835 domain-containing protein</fullName>
    </recommendedName>
</protein>
<keyword evidence="1" id="KW-0732">Signal</keyword>
<dbReference type="AlphaFoldDB" id="I3C949"/>
<feature type="signal peptide" evidence="1">
    <location>
        <begin position="1"/>
        <end position="19"/>
    </location>
</feature>
<accession>I3C949</accession>
<keyword evidence="3" id="KW-1185">Reference proteome</keyword>
<dbReference type="Proteomes" id="UP000004690">
    <property type="component" value="Unassembled WGS sequence"/>
</dbReference>
<dbReference type="InterPro" id="IPR032274">
    <property type="entry name" value="DUF4835"/>
</dbReference>
<dbReference type="OrthoDB" id="9773381at2"/>
<name>I3C949_9FLAO</name>
<dbReference type="Pfam" id="PF16119">
    <property type="entry name" value="DUF4835"/>
    <property type="match status" value="1"/>
</dbReference>
<dbReference type="EMBL" id="JH651379">
    <property type="protein sequence ID" value="EIJ40142.1"/>
    <property type="molecule type" value="Genomic_DNA"/>
</dbReference>